<name>A0A165Y0Y5_9AGAM</name>
<dbReference type="OrthoDB" id="5346979at2759"/>
<accession>A0A165Y0Y5</accession>
<dbReference type="EMBL" id="KV428297">
    <property type="protein sequence ID" value="KZT32759.1"/>
    <property type="molecule type" value="Genomic_DNA"/>
</dbReference>
<evidence type="ECO:0000313" key="3">
    <source>
        <dbReference type="EMBL" id="KZT32759.1"/>
    </source>
</evidence>
<sequence>MQATGKSEEDLASLERRRRIAFIAFGTAAFAVPLLVLRRSRLARTRSALSEDHPPIRASTSPSETFSAPRAALSRPSAPATPTLQTVKASKPTPTAHIEDDGFNAPLHSLGAFGAASAIVGLSAFAGIWAFRQAWGIQTFSEFGQRMRRELAVRMPVLSSIMARSNSEVMSDESSETGIVSHDEEEQDWTWEESKARLSRAYDEGGFQTWLNVAVKEMDKEARTLLNQGRDVMTKTSPER</sequence>
<feature type="region of interest" description="Disordered" evidence="1">
    <location>
        <begin position="47"/>
        <end position="100"/>
    </location>
</feature>
<keyword evidence="4" id="KW-1185">Reference proteome</keyword>
<evidence type="ECO:0000256" key="2">
    <source>
        <dbReference type="SAM" id="Phobius"/>
    </source>
</evidence>
<reference evidence="3 4" key="1">
    <citation type="journal article" date="2016" name="Mol. Biol. Evol.">
        <title>Comparative Genomics of Early-Diverging Mushroom-Forming Fungi Provides Insights into the Origins of Lignocellulose Decay Capabilities.</title>
        <authorList>
            <person name="Nagy L.G."/>
            <person name="Riley R."/>
            <person name="Tritt A."/>
            <person name="Adam C."/>
            <person name="Daum C."/>
            <person name="Floudas D."/>
            <person name="Sun H."/>
            <person name="Yadav J.S."/>
            <person name="Pangilinan J."/>
            <person name="Larsson K.H."/>
            <person name="Matsuura K."/>
            <person name="Barry K."/>
            <person name="Labutti K."/>
            <person name="Kuo R."/>
            <person name="Ohm R.A."/>
            <person name="Bhattacharya S.S."/>
            <person name="Shirouzu T."/>
            <person name="Yoshinaga Y."/>
            <person name="Martin F.M."/>
            <person name="Grigoriev I.V."/>
            <person name="Hibbett D.S."/>
        </authorList>
    </citation>
    <scope>NUCLEOTIDE SEQUENCE [LARGE SCALE GENOMIC DNA]</scope>
    <source>
        <strain evidence="3 4">HHB10207 ss-3</strain>
    </source>
</reference>
<feature type="compositionally biased region" description="Low complexity" evidence="1">
    <location>
        <begin position="67"/>
        <end position="83"/>
    </location>
</feature>
<keyword evidence="2" id="KW-0472">Membrane</keyword>
<feature type="transmembrane region" description="Helical" evidence="2">
    <location>
        <begin position="110"/>
        <end position="131"/>
    </location>
</feature>
<evidence type="ECO:0000313" key="4">
    <source>
        <dbReference type="Proteomes" id="UP000076798"/>
    </source>
</evidence>
<dbReference type="Proteomes" id="UP000076798">
    <property type="component" value="Unassembled WGS sequence"/>
</dbReference>
<feature type="transmembrane region" description="Helical" evidence="2">
    <location>
        <begin position="20"/>
        <end position="37"/>
    </location>
</feature>
<evidence type="ECO:0000256" key="1">
    <source>
        <dbReference type="SAM" id="MobiDB-lite"/>
    </source>
</evidence>
<organism evidence="3 4">
    <name type="scientific">Sistotremastrum suecicum HHB10207 ss-3</name>
    <dbReference type="NCBI Taxonomy" id="1314776"/>
    <lineage>
        <taxon>Eukaryota</taxon>
        <taxon>Fungi</taxon>
        <taxon>Dikarya</taxon>
        <taxon>Basidiomycota</taxon>
        <taxon>Agaricomycotina</taxon>
        <taxon>Agaricomycetes</taxon>
        <taxon>Sistotremastrales</taxon>
        <taxon>Sistotremastraceae</taxon>
        <taxon>Sistotremastrum</taxon>
    </lineage>
</organism>
<protein>
    <submittedName>
        <fullName evidence="3">Uncharacterized protein</fullName>
    </submittedName>
</protein>
<keyword evidence="2" id="KW-0812">Transmembrane</keyword>
<proteinExistence type="predicted"/>
<keyword evidence="2" id="KW-1133">Transmembrane helix</keyword>
<gene>
    <name evidence="3" type="ORF">SISSUDRAFT_1132969</name>
</gene>
<dbReference type="AlphaFoldDB" id="A0A165Y0Y5"/>